<comment type="similarity">
    <text evidence="1">Belongs to the ABC transporter superfamily.</text>
</comment>
<dbReference type="PROSITE" id="PS00211">
    <property type="entry name" value="ABC_TRANSPORTER_1"/>
    <property type="match status" value="1"/>
</dbReference>
<dbReference type="RefSeq" id="WP_169299770.1">
    <property type="nucleotide sequence ID" value="NZ_JABBNI010000063.1"/>
</dbReference>
<keyword evidence="2" id="KW-0813">Transport</keyword>
<evidence type="ECO:0000256" key="4">
    <source>
        <dbReference type="ARBA" id="ARBA00022840"/>
    </source>
</evidence>
<proteinExistence type="inferred from homology"/>
<keyword evidence="4 6" id="KW-0067">ATP-binding</keyword>
<dbReference type="Pfam" id="PF00005">
    <property type="entry name" value="ABC_tran"/>
    <property type="match status" value="1"/>
</dbReference>
<dbReference type="SUPFAM" id="SSF52540">
    <property type="entry name" value="P-loop containing nucleoside triphosphate hydrolases"/>
    <property type="match status" value="1"/>
</dbReference>
<evidence type="ECO:0000256" key="1">
    <source>
        <dbReference type="ARBA" id="ARBA00005417"/>
    </source>
</evidence>
<dbReference type="InterPro" id="IPR003439">
    <property type="entry name" value="ABC_transporter-like_ATP-bd"/>
</dbReference>
<evidence type="ECO:0000313" key="6">
    <source>
        <dbReference type="EMBL" id="NMM65183.1"/>
    </source>
</evidence>
<dbReference type="GO" id="GO:0005524">
    <property type="term" value="F:ATP binding"/>
    <property type="evidence" value="ECO:0007669"/>
    <property type="project" value="UniProtKB-KW"/>
</dbReference>
<dbReference type="InterPro" id="IPR027417">
    <property type="entry name" value="P-loop_NTPase"/>
</dbReference>
<organism evidence="6 7">
    <name type="scientific">Clostridium muellerianum</name>
    <dbReference type="NCBI Taxonomy" id="2716538"/>
    <lineage>
        <taxon>Bacteria</taxon>
        <taxon>Bacillati</taxon>
        <taxon>Bacillota</taxon>
        <taxon>Clostridia</taxon>
        <taxon>Eubacteriales</taxon>
        <taxon>Clostridiaceae</taxon>
        <taxon>Clostridium</taxon>
    </lineage>
</organism>
<reference evidence="6 7" key="1">
    <citation type="submission" date="2020-04" db="EMBL/GenBank/DDBJ databases">
        <authorList>
            <person name="Doyle D.A."/>
        </authorList>
    </citation>
    <scope>NUCLEOTIDE SEQUENCE [LARGE SCALE GENOMIC DNA]</scope>
    <source>
        <strain evidence="6 7">P21</strain>
    </source>
</reference>
<dbReference type="InterPro" id="IPR003593">
    <property type="entry name" value="AAA+_ATPase"/>
</dbReference>
<accession>A0A7Y0EKJ2</accession>
<dbReference type="EMBL" id="JABBNI010000063">
    <property type="protein sequence ID" value="NMM65183.1"/>
    <property type="molecule type" value="Genomic_DNA"/>
</dbReference>
<dbReference type="PROSITE" id="PS50893">
    <property type="entry name" value="ABC_TRANSPORTER_2"/>
    <property type="match status" value="1"/>
</dbReference>
<dbReference type="Proteomes" id="UP000537131">
    <property type="component" value="Unassembled WGS sequence"/>
</dbReference>
<evidence type="ECO:0000313" key="7">
    <source>
        <dbReference type="Proteomes" id="UP000537131"/>
    </source>
</evidence>
<keyword evidence="7" id="KW-1185">Reference proteome</keyword>
<dbReference type="PANTHER" id="PTHR43335:SF8">
    <property type="entry name" value="ABC TRANSPORTER, ATP-BINDING PROTEIN"/>
    <property type="match status" value="1"/>
</dbReference>
<dbReference type="Gene3D" id="3.40.50.300">
    <property type="entry name" value="P-loop containing nucleotide triphosphate hydrolases"/>
    <property type="match status" value="1"/>
</dbReference>
<evidence type="ECO:0000259" key="5">
    <source>
        <dbReference type="PROSITE" id="PS50893"/>
    </source>
</evidence>
<dbReference type="PANTHER" id="PTHR43335">
    <property type="entry name" value="ABC TRANSPORTER, ATP-BINDING PROTEIN"/>
    <property type="match status" value="1"/>
</dbReference>
<evidence type="ECO:0000256" key="2">
    <source>
        <dbReference type="ARBA" id="ARBA00022448"/>
    </source>
</evidence>
<protein>
    <submittedName>
        <fullName evidence="6">ATP-binding cassette domain-containing protein</fullName>
    </submittedName>
</protein>
<evidence type="ECO:0000256" key="3">
    <source>
        <dbReference type="ARBA" id="ARBA00022741"/>
    </source>
</evidence>
<reference evidence="6 7" key="2">
    <citation type="submission" date="2020-06" db="EMBL/GenBank/DDBJ databases">
        <title>Complete Genome Sequence of Clostridium muelleri sp. nov. P21T, an Acid-Alcohol Producing Acetogen Isolated from Old Hay.</title>
        <authorList>
            <person name="Duncan K.E."/>
            <person name="Tanner R.S."/>
        </authorList>
    </citation>
    <scope>NUCLEOTIDE SEQUENCE [LARGE SCALE GENOMIC DNA]</scope>
    <source>
        <strain evidence="6 7">P21</strain>
    </source>
</reference>
<feature type="domain" description="ABC transporter" evidence="5">
    <location>
        <begin position="7"/>
        <end position="234"/>
    </location>
</feature>
<dbReference type="SMART" id="SM00382">
    <property type="entry name" value="AAA"/>
    <property type="match status" value="1"/>
</dbReference>
<dbReference type="GO" id="GO:0016887">
    <property type="term" value="F:ATP hydrolysis activity"/>
    <property type="evidence" value="ECO:0007669"/>
    <property type="project" value="InterPro"/>
</dbReference>
<dbReference type="AlphaFoldDB" id="A0A7Y0EKJ2"/>
<sequence length="245" mass="27454">MGDKWIVETDKLRKVFDGVEVIKDCSMHIKQGTIYGFLGMNGAGKTTVFKMLSSLLSPTSGTAKVLGVDITSHSSEVLRNIGSIIEVPIFYEHLSAVENLRVHLGYMNKKNIDIDKTLEMVGLPSRDRKPVSTFSLGMRQRLGIARTIIHQPKLLILDEPLNGLDPMGIREMRELFLNLVRNEGMTILISSHILTDIEHIADNIGIIANGKIIDEVSMAKVKSQTLNASLEEYFFQKIKEKLEYV</sequence>
<comment type="caution">
    <text evidence="6">The sequence shown here is derived from an EMBL/GenBank/DDBJ whole genome shotgun (WGS) entry which is preliminary data.</text>
</comment>
<name>A0A7Y0EKJ2_9CLOT</name>
<dbReference type="InterPro" id="IPR017871">
    <property type="entry name" value="ABC_transporter-like_CS"/>
</dbReference>
<gene>
    <name evidence="6" type="ORF">HBE96_21605</name>
</gene>
<keyword evidence="3" id="KW-0547">Nucleotide-binding</keyword>